<accession>A0A852UU65</accession>
<protein>
    <submittedName>
        <fullName evidence="2">Uncharacterized protein</fullName>
    </submittedName>
</protein>
<gene>
    <name evidence="2" type="ORF">HDA43_002981</name>
</gene>
<organism evidence="2 3">
    <name type="scientific">Streptosporangium sandarakinum</name>
    <dbReference type="NCBI Taxonomy" id="1260955"/>
    <lineage>
        <taxon>Bacteria</taxon>
        <taxon>Bacillati</taxon>
        <taxon>Actinomycetota</taxon>
        <taxon>Actinomycetes</taxon>
        <taxon>Streptosporangiales</taxon>
        <taxon>Streptosporangiaceae</taxon>
        <taxon>Streptosporangium</taxon>
    </lineage>
</organism>
<evidence type="ECO:0000313" key="2">
    <source>
        <dbReference type="EMBL" id="NYF40822.1"/>
    </source>
</evidence>
<feature type="region of interest" description="Disordered" evidence="1">
    <location>
        <begin position="1"/>
        <end position="59"/>
    </location>
</feature>
<evidence type="ECO:0000313" key="3">
    <source>
        <dbReference type="Proteomes" id="UP000576393"/>
    </source>
</evidence>
<dbReference type="Proteomes" id="UP000576393">
    <property type="component" value="Unassembled WGS sequence"/>
</dbReference>
<name>A0A852UU65_9ACTN</name>
<keyword evidence="3" id="KW-1185">Reference proteome</keyword>
<dbReference type="EMBL" id="JACCCO010000001">
    <property type="protein sequence ID" value="NYF40822.1"/>
    <property type="molecule type" value="Genomic_DNA"/>
</dbReference>
<comment type="caution">
    <text evidence="2">The sequence shown here is derived from an EMBL/GenBank/DDBJ whole genome shotgun (WGS) entry which is preliminary data.</text>
</comment>
<evidence type="ECO:0000256" key="1">
    <source>
        <dbReference type="SAM" id="MobiDB-lite"/>
    </source>
</evidence>
<dbReference type="AlphaFoldDB" id="A0A852UU65"/>
<sequence length="59" mass="6232">MRTGYNGEAVYWSPEPGAPVENAPASDLTGPARRITERVHPAGHSPGRVRPSAPPAVSR</sequence>
<dbReference type="RefSeq" id="WP_179821024.1">
    <property type="nucleotide sequence ID" value="NZ_JACCCO010000001.1"/>
</dbReference>
<reference evidence="2 3" key="1">
    <citation type="submission" date="2020-07" db="EMBL/GenBank/DDBJ databases">
        <title>Sequencing the genomes of 1000 actinobacteria strains.</title>
        <authorList>
            <person name="Klenk H.-P."/>
        </authorList>
    </citation>
    <scope>NUCLEOTIDE SEQUENCE [LARGE SCALE GENOMIC DNA]</scope>
    <source>
        <strain evidence="2 3">DSM 45763</strain>
    </source>
</reference>
<proteinExistence type="predicted"/>